<evidence type="ECO:0000313" key="3">
    <source>
        <dbReference type="Proteomes" id="UP000789706"/>
    </source>
</evidence>
<dbReference type="EMBL" id="CAJVPK010000421">
    <property type="protein sequence ID" value="CAG8508109.1"/>
    <property type="molecule type" value="Genomic_DNA"/>
</dbReference>
<sequence>MKYLQVFPLNSINLIIVYKSILLIVVITLENLNNITNWNTTTFTANANDLSAPLNDISSIQEYAFYLDPDDNYNAPQNGYTVTFNSLFNQLKDSKGIDIKKLIWGFDLSGIMKDESKSITGLMKNNDTCLKNSNFSIRPWKEIRNIALTDMCIANNGNGLSRYFDTDTNSTILSNS</sequence>
<keyword evidence="1" id="KW-1133">Transmembrane helix</keyword>
<dbReference type="Proteomes" id="UP000789706">
    <property type="component" value="Unassembled WGS sequence"/>
</dbReference>
<gene>
    <name evidence="2" type="ORF">DEBURN_LOCUS5031</name>
</gene>
<name>A0A9N9F3Z0_9GLOM</name>
<keyword evidence="3" id="KW-1185">Reference proteome</keyword>
<comment type="caution">
    <text evidence="2">The sequence shown here is derived from an EMBL/GenBank/DDBJ whole genome shotgun (WGS) entry which is preliminary data.</text>
</comment>
<evidence type="ECO:0000313" key="2">
    <source>
        <dbReference type="EMBL" id="CAG8508109.1"/>
    </source>
</evidence>
<evidence type="ECO:0000256" key="1">
    <source>
        <dbReference type="SAM" id="Phobius"/>
    </source>
</evidence>
<reference evidence="2" key="1">
    <citation type="submission" date="2021-06" db="EMBL/GenBank/DDBJ databases">
        <authorList>
            <person name="Kallberg Y."/>
            <person name="Tangrot J."/>
            <person name="Rosling A."/>
        </authorList>
    </citation>
    <scope>NUCLEOTIDE SEQUENCE</scope>
    <source>
        <strain evidence="2">AZ414A</strain>
    </source>
</reference>
<organism evidence="2 3">
    <name type="scientific">Diversispora eburnea</name>
    <dbReference type="NCBI Taxonomy" id="1213867"/>
    <lineage>
        <taxon>Eukaryota</taxon>
        <taxon>Fungi</taxon>
        <taxon>Fungi incertae sedis</taxon>
        <taxon>Mucoromycota</taxon>
        <taxon>Glomeromycotina</taxon>
        <taxon>Glomeromycetes</taxon>
        <taxon>Diversisporales</taxon>
        <taxon>Diversisporaceae</taxon>
        <taxon>Diversispora</taxon>
    </lineage>
</organism>
<proteinExistence type="predicted"/>
<protein>
    <submittedName>
        <fullName evidence="2">3633_t:CDS:1</fullName>
    </submittedName>
</protein>
<feature type="transmembrane region" description="Helical" evidence="1">
    <location>
        <begin position="12"/>
        <end position="29"/>
    </location>
</feature>
<keyword evidence="1" id="KW-0812">Transmembrane</keyword>
<accession>A0A9N9F3Z0</accession>
<keyword evidence="1" id="KW-0472">Membrane</keyword>
<dbReference type="AlphaFoldDB" id="A0A9N9F3Z0"/>